<dbReference type="EMBL" id="JAPDFR010000008">
    <property type="protein sequence ID" value="KAK0384255.1"/>
    <property type="molecule type" value="Genomic_DNA"/>
</dbReference>
<dbReference type="Pfam" id="PF03372">
    <property type="entry name" value="Exo_endo_phos"/>
    <property type="match status" value="1"/>
</dbReference>
<dbReference type="PANTHER" id="PTHR12121:SF36">
    <property type="entry name" value="ENDONUCLEASE_EXONUCLEASE_PHOSPHATASE DOMAIN-CONTAINING PROTEIN"/>
    <property type="match status" value="1"/>
</dbReference>
<name>A0AA39GBI5_SARSR</name>
<comment type="caution">
    <text evidence="3">The sequence shown here is derived from an EMBL/GenBank/DDBJ whole genome shotgun (WGS) entry which is preliminary data.</text>
</comment>
<feature type="signal peptide" evidence="1">
    <location>
        <begin position="1"/>
        <end position="20"/>
    </location>
</feature>
<evidence type="ECO:0000313" key="3">
    <source>
        <dbReference type="EMBL" id="KAK0384255.1"/>
    </source>
</evidence>
<organism evidence="3 4">
    <name type="scientific">Sarocladium strictum</name>
    <name type="common">Black bundle disease fungus</name>
    <name type="synonym">Acremonium strictum</name>
    <dbReference type="NCBI Taxonomy" id="5046"/>
    <lineage>
        <taxon>Eukaryota</taxon>
        <taxon>Fungi</taxon>
        <taxon>Dikarya</taxon>
        <taxon>Ascomycota</taxon>
        <taxon>Pezizomycotina</taxon>
        <taxon>Sordariomycetes</taxon>
        <taxon>Hypocreomycetidae</taxon>
        <taxon>Hypocreales</taxon>
        <taxon>Sarocladiaceae</taxon>
        <taxon>Sarocladium</taxon>
    </lineage>
</organism>
<evidence type="ECO:0000256" key="1">
    <source>
        <dbReference type="SAM" id="SignalP"/>
    </source>
</evidence>
<sequence>MRISTAVLAAAVAVPAAVSALDLRLLTYNVRIATKRTGKNELRWNDRRPMMTEQLKDESNANTLMCFQEAYHHVVEDINHDLGDRWSWVGRGRDDGDKKGEFSPIFYRHDVWDLRASHTYWLSKTPDKPSRSWDANHNRIVTVAELTHKDSRDKLTLLCTHFEWQGKTAQAKSAEMILDLVRGYAAIDVPVFVAGDLNLQPGEKPYKILTSGLTDFRTVAAEHKMGGSVAYPEVLLEAGDDGVLTYTGFTAKEKDMLLDYIFIDDRATFRSSRYSVPSNLKDGKHISDHRPVVVDVQL</sequence>
<dbReference type="InterPro" id="IPR036691">
    <property type="entry name" value="Endo/exonu/phosph_ase_sf"/>
</dbReference>
<feature type="chain" id="PRO_5041433568" description="Endonuclease/exonuclease/phosphatase domain-containing protein" evidence="1">
    <location>
        <begin position="21"/>
        <end position="298"/>
    </location>
</feature>
<evidence type="ECO:0000259" key="2">
    <source>
        <dbReference type="Pfam" id="PF03372"/>
    </source>
</evidence>
<dbReference type="SUPFAM" id="SSF56219">
    <property type="entry name" value="DNase I-like"/>
    <property type="match status" value="1"/>
</dbReference>
<dbReference type="GO" id="GO:0000175">
    <property type="term" value="F:3'-5'-RNA exonuclease activity"/>
    <property type="evidence" value="ECO:0007669"/>
    <property type="project" value="TreeGrafter"/>
</dbReference>
<dbReference type="CDD" id="cd09083">
    <property type="entry name" value="EEP-1"/>
    <property type="match status" value="1"/>
</dbReference>
<dbReference type="InterPro" id="IPR050410">
    <property type="entry name" value="CCR4/nocturin_mRNA_transcr"/>
</dbReference>
<dbReference type="PANTHER" id="PTHR12121">
    <property type="entry name" value="CARBON CATABOLITE REPRESSOR PROTEIN 4"/>
    <property type="match status" value="1"/>
</dbReference>
<dbReference type="AlphaFoldDB" id="A0AA39GBI5"/>
<accession>A0AA39GBI5</accession>
<gene>
    <name evidence="3" type="ORF">NLU13_8343</name>
</gene>
<dbReference type="InterPro" id="IPR005135">
    <property type="entry name" value="Endo/exonuclease/phosphatase"/>
</dbReference>
<feature type="domain" description="Endonuclease/exonuclease/phosphatase" evidence="2">
    <location>
        <begin position="63"/>
        <end position="289"/>
    </location>
</feature>
<dbReference type="Proteomes" id="UP001175261">
    <property type="component" value="Unassembled WGS sequence"/>
</dbReference>
<keyword evidence="4" id="KW-1185">Reference proteome</keyword>
<evidence type="ECO:0000313" key="4">
    <source>
        <dbReference type="Proteomes" id="UP001175261"/>
    </source>
</evidence>
<dbReference type="Gene3D" id="3.60.10.10">
    <property type="entry name" value="Endonuclease/exonuclease/phosphatase"/>
    <property type="match status" value="1"/>
</dbReference>
<proteinExistence type="predicted"/>
<reference evidence="3" key="1">
    <citation type="submission" date="2022-10" db="EMBL/GenBank/DDBJ databases">
        <title>Determination and structural analysis of whole genome sequence of Sarocladium strictum F4-1.</title>
        <authorList>
            <person name="Hu L."/>
            <person name="Jiang Y."/>
        </authorList>
    </citation>
    <scope>NUCLEOTIDE SEQUENCE</scope>
    <source>
        <strain evidence="3">F4-1</strain>
    </source>
</reference>
<keyword evidence="1" id="KW-0732">Signal</keyword>
<protein>
    <recommendedName>
        <fullName evidence="2">Endonuclease/exonuclease/phosphatase domain-containing protein</fullName>
    </recommendedName>
</protein>